<evidence type="ECO:0000313" key="1">
    <source>
        <dbReference type="EMBL" id="GIX79251.1"/>
    </source>
</evidence>
<protein>
    <submittedName>
        <fullName evidence="1">Uncharacterized protein</fullName>
    </submittedName>
</protein>
<comment type="caution">
    <text evidence="1">The sequence shown here is derived from an EMBL/GenBank/DDBJ whole genome shotgun (WGS) entry which is preliminary data.</text>
</comment>
<gene>
    <name evidence="1" type="ORF">CEXT_714101</name>
</gene>
<sequence length="66" mass="7133">MKGQNGDDKLRGADGLLCLPTAGGEDYVTSEKERKTQNIKVNDVKTSRIQRPLYGPSKCPSCGIHG</sequence>
<dbReference type="EMBL" id="BPLR01020477">
    <property type="protein sequence ID" value="GIX79251.1"/>
    <property type="molecule type" value="Genomic_DNA"/>
</dbReference>
<organism evidence="1 2">
    <name type="scientific">Caerostris extrusa</name>
    <name type="common">Bark spider</name>
    <name type="synonym">Caerostris bankana</name>
    <dbReference type="NCBI Taxonomy" id="172846"/>
    <lineage>
        <taxon>Eukaryota</taxon>
        <taxon>Metazoa</taxon>
        <taxon>Ecdysozoa</taxon>
        <taxon>Arthropoda</taxon>
        <taxon>Chelicerata</taxon>
        <taxon>Arachnida</taxon>
        <taxon>Araneae</taxon>
        <taxon>Araneomorphae</taxon>
        <taxon>Entelegynae</taxon>
        <taxon>Araneoidea</taxon>
        <taxon>Araneidae</taxon>
        <taxon>Caerostris</taxon>
    </lineage>
</organism>
<accession>A0AAV4N5A5</accession>
<proteinExistence type="predicted"/>
<reference evidence="1 2" key="1">
    <citation type="submission" date="2021-06" db="EMBL/GenBank/DDBJ databases">
        <title>Caerostris extrusa draft genome.</title>
        <authorList>
            <person name="Kono N."/>
            <person name="Arakawa K."/>
        </authorList>
    </citation>
    <scope>NUCLEOTIDE SEQUENCE [LARGE SCALE GENOMIC DNA]</scope>
</reference>
<name>A0AAV4N5A5_CAEEX</name>
<dbReference type="AlphaFoldDB" id="A0AAV4N5A5"/>
<dbReference type="Proteomes" id="UP001054945">
    <property type="component" value="Unassembled WGS sequence"/>
</dbReference>
<keyword evidence="2" id="KW-1185">Reference proteome</keyword>
<evidence type="ECO:0000313" key="2">
    <source>
        <dbReference type="Proteomes" id="UP001054945"/>
    </source>
</evidence>